<dbReference type="EMBL" id="AAXG02000034">
    <property type="protein sequence ID" value="EDM98396.1"/>
    <property type="molecule type" value="Genomic_DNA"/>
</dbReference>
<dbReference type="STRING" id="411467.BACCAP_03695"/>
<evidence type="ECO:0000313" key="1">
    <source>
        <dbReference type="EMBL" id="EDM98396.1"/>
    </source>
</evidence>
<organism evidence="1 2">
    <name type="scientific">Pseudoflavonifractor capillosus ATCC 29799</name>
    <dbReference type="NCBI Taxonomy" id="411467"/>
    <lineage>
        <taxon>Bacteria</taxon>
        <taxon>Bacillati</taxon>
        <taxon>Bacillota</taxon>
        <taxon>Clostridia</taxon>
        <taxon>Eubacteriales</taxon>
        <taxon>Oscillospiraceae</taxon>
        <taxon>Pseudoflavonifractor</taxon>
    </lineage>
</organism>
<proteinExistence type="predicted"/>
<dbReference type="Proteomes" id="UP000003639">
    <property type="component" value="Unassembled WGS sequence"/>
</dbReference>
<reference evidence="1 2" key="2">
    <citation type="submission" date="2007-06" db="EMBL/GenBank/DDBJ databases">
        <title>Draft genome sequence of Pseudoflavonifractor capillosus ATCC 29799.</title>
        <authorList>
            <person name="Sudarsanam P."/>
            <person name="Ley R."/>
            <person name="Guruge J."/>
            <person name="Turnbaugh P.J."/>
            <person name="Mahowald M."/>
            <person name="Liep D."/>
            <person name="Gordon J."/>
        </authorList>
    </citation>
    <scope>NUCLEOTIDE SEQUENCE [LARGE SCALE GENOMIC DNA]</scope>
    <source>
        <strain evidence="1 2">ATCC 29799</strain>
    </source>
</reference>
<accession>A6NZP4</accession>
<evidence type="ECO:0000313" key="2">
    <source>
        <dbReference type="Proteomes" id="UP000003639"/>
    </source>
</evidence>
<gene>
    <name evidence="1" type="ORF">BACCAP_03695</name>
</gene>
<name>A6NZP4_9FIRM</name>
<reference evidence="1 2" key="1">
    <citation type="submission" date="2007-04" db="EMBL/GenBank/DDBJ databases">
        <authorList>
            <person name="Fulton L."/>
            <person name="Clifton S."/>
            <person name="Fulton B."/>
            <person name="Xu J."/>
            <person name="Minx P."/>
            <person name="Pepin K.H."/>
            <person name="Johnson M."/>
            <person name="Thiruvilangam P."/>
            <person name="Bhonagiri V."/>
            <person name="Nash W.E."/>
            <person name="Mardis E.R."/>
            <person name="Wilson R.K."/>
        </authorList>
    </citation>
    <scope>NUCLEOTIDE SEQUENCE [LARGE SCALE GENOMIC DNA]</scope>
    <source>
        <strain evidence="1 2">ATCC 29799</strain>
    </source>
</reference>
<dbReference type="AlphaFoldDB" id="A6NZP4"/>
<keyword evidence="2" id="KW-1185">Reference proteome</keyword>
<protein>
    <submittedName>
        <fullName evidence="1">Uncharacterized protein</fullName>
    </submittedName>
</protein>
<comment type="caution">
    <text evidence="1">The sequence shown here is derived from an EMBL/GenBank/DDBJ whole genome shotgun (WGS) entry which is preliminary data.</text>
</comment>
<sequence>MKSLGGQGIERPLSLSIGALAESDDRRDRWVKNDSFPFYRIK</sequence>